<evidence type="ECO:0000313" key="2">
    <source>
        <dbReference type="Proteomes" id="UP000811365"/>
    </source>
</evidence>
<evidence type="ECO:0000313" key="1">
    <source>
        <dbReference type="EMBL" id="MBS6622383.1"/>
    </source>
</evidence>
<dbReference type="EMBL" id="JAGZYH010000033">
    <property type="protein sequence ID" value="MBS6622383.1"/>
    <property type="molecule type" value="Genomic_DNA"/>
</dbReference>
<protein>
    <submittedName>
        <fullName evidence="1">Uncharacterized protein</fullName>
    </submittedName>
</protein>
<dbReference type="AlphaFoldDB" id="A0A9E1GL61"/>
<proteinExistence type="predicted"/>
<comment type="caution">
    <text evidence="1">The sequence shown here is derived from an EMBL/GenBank/DDBJ whole genome shotgun (WGS) entry which is preliminary data.</text>
</comment>
<accession>A0A9E1GL61</accession>
<sequence>GSYYQSRDGAVSKTAENRRINSVLRWTVREEELEPEPELTEEQAWFDRMMEDWMARKAKEPASQWAQEGLEQAKAKGITEGTRPRSLATREEVALMVNKAVRPS</sequence>
<dbReference type="Proteomes" id="UP000811365">
    <property type="component" value="Unassembled WGS sequence"/>
</dbReference>
<feature type="non-terminal residue" evidence="1">
    <location>
        <position position="1"/>
    </location>
</feature>
<reference evidence="1" key="1">
    <citation type="submission" date="2021-02" db="EMBL/GenBank/DDBJ databases">
        <title>Infant gut strain persistence is associated with maternal origin, phylogeny, and functional potential including surface adhesion and iron acquisition.</title>
        <authorList>
            <person name="Lou Y.C."/>
        </authorList>
    </citation>
    <scope>NUCLEOTIDE SEQUENCE</scope>
    <source>
        <strain evidence="1">L2_039_000G1_dasL2_039_000G1_maxbin2.maxbin.077</strain>
    </source>
</reference>
<organism evidence="1 2">
    <name type="scientific">Faecalibacterium prausnitzii</name>
    <dbReference type="NCBI Taxonomy" id="853"/>
    <lineage>
        <taxon>Bacteria</taxon>
        <taxon>Bacillati</taxon>
        <taxon>Bacillota</taxon>
        <taxon>Clostridia</taxon>
        <taxon>Eubacteriales</taxon>
        <taxon>Oscillospiraceae</taxon>
        <taxon>Faecalibacterium</taxon>
    </lineage>
</organism>
<name>A0A9E1GL61_9FIRM</name>
<gene>
    <name evidence="1" type="ORF">KH315_09530</name>
</gene>